<evidence type="ECO:0000256" key="1">
    <source>
        <dbReference type="SAM" id="MobiDB-lite"/>
    </source>
</evidence>
<feature type="domain" description="Rad26-like C-terminal" evidence="3">
    <location>
        <begin position="752"/>
        <end position="816"/>
    </location>
</feature>
<dbReference type="Proteomes" id="UP001628179">
    <property type="component" value="Unassembled WGS sequence"/>
</dbReference>
<evidence type="ECO:0000313" key="5">
    <source>
        <dbReference type="EMBL" id="GAB1318359.1"/>
    </source>
</evidence>
<sequence length="818" mass="90088">MDEFSDDGFDDLNDTLLQELENNAIQYTQAQKPALSQSTPATQAQYNVHEYDFDDDDLDDTVVIDEHAQLPPRPAHERTLPAQQSRQGAEPRWNQHKPSRPPYPPPQQYPRSIPQPLSSQRYPLPSARPHMPAPPSQFVRPPQPVPRSYSVQPSQAVHTGPGGQSDIIAALQARVYTLESDIIAAKGEAAILRSKFDKAQTTHVAEIARLKKQNAEQIAKQERIAEAARAAERTATTELQFARQDLREELGRAKTRKKDGPSTPKKNKAFGLADGFDGVETLSSPTKGQALRRKDSGPASDRTPTKGKRKRPIVDSPTFALETHSGEAPPDSVRRNAPAVPSRLPPLAFDFLRLVLDHSSLRNQPPTFDLFSRFAFPSDPAQTFASIIFHKLPQLGDPTQPLRVLADFSELVIDMWQRCLSERYHAPIYYLVALVLYTLELNAVAVAPHIISSLVPVCTTTCRLVALPRFNRLDGNSSDDSVVRQLNLDIDVTQCLSLLCLAALGCPSLPFDAEGSETLNSPRVEFWKTVELDFVLMMLSPKHPEVDWFGMLSLLWTSVTPQSIGPIPSATNDSGRAEEKTPQLVAATIIDCVSSFLCEPPRWATPGSVKELVVRSAALETLTVFATSPFGALQIAESDVAIPRLVTVLSWAVDRLYDMDVTTPSRKAAWHQTGTREKAESGDDMDVDQLGPNLAEMQAGGRNQQKHSDEDEMANIEEHPEPDPVSLLCRLISRAVRLLHLLATDRRTADVANISTKLAASHGGSQRHLLALARLNFAEEDLVLEAGIDAETVELAHELLEPAVTPDEGEEVGEVFGD</sequence>
<dbReference type="InterPro" id="IPR048379">
    <property type="entry name" value="Rad26-like_C"/>
</dbReference>
<feature type="region of interest" description="Disordered" evidence="1">
    <location>
        <begin position="251"/>
        <end position="337"/>
    </location>
</feature>
<evidence type="ECO:0000259" key="2">
    <source>
        <dbReference type="Pfam" id="PF12331"/>
    </source>
</evidence>
<accession>A0ABQ0GKX0</accession>
<organism evidence="5 6">
    <name type="scientific">Madurella fahalii</name>
    <dbReference type="NCBI Taxonomy" id="1157608"/>
    <lineage>
        <taxon>Eukaryota</taxon>
        <taxon>Fungi</taxon>
        <taxon>Dikarya</taxon>
        <taxon>Ascomycota</taxon>
        <taxon>Pezizomycotina</taxon>
        <taxon>Sordariomycetes</taxon>
        <taxon>Sordariomycetidae</taxon>
        <taxon>Sordariales</taxon>
        <taxon>Sordariales incertae sedis</taxon>
        <taxon>Madurella</taxon>
    </lineage>
</organism>
<dbReference type="InterPro" id="IPR048380">
    <property type="entry name" value="Rad26-like_N"/>
</dbReference>
<evidence type="ECO:0000313" key="6">
    <source>
        <dbReference type="Proteomes" id="UP001628179"/>
    </source>
</evidence>
<gene>
    <name evidence="5" type="ORF">MFIFM68171_08569</name>
</gene>
<keyword evidence="6" id="KW-1185">Reference proteome</keyword>
<feature type="compositionally biased region" description="Pro residues" evidence="1">
    <location>
        <begin position="131"/>
        <end position="145"/>
    </location>
</feature>
<dbReference type="InterPro" id="IPR022093">
    <property type="entry name" value="Rad26-like_helical"/>
</dbReference>
<reference evidence="5 6" key="1">
    <citation type="submission" date="2024-09" db="EMBL/GenBank/DDBJ databases">
        <title>Itraconazole resistance in Madurella fahalii resulting from another homologue of gene encoding cytochrome P450 14-alpha sterol demethylase (CYP51).</title>
        <authorList>
            <person name="Yoshioka I."/>
            <person name="Fahal A.H."/>
            <person name="Kaneko S."/>
            <person name="Yaguchi T."/>
        </authorList>
    </citation>
    <scope>NUCLEOTIDE SEQUENCE [LARGE SCALE GENOMIC DNA]</scope>
    <source>
        <strain evidence="5 6">IFM 68171</strain>
    </source>
</reference>
<evidence type="ECO:0008006" key="7">
    <source>
        <dbReference type="Google" id="ProtNLM"/>
    </source>
</evidence>
<feature type="compositionally biased region" description="Basic and acidic residues" evidence="1">
    <location>
        <begin position="69"/>
        <end position="79"/>
    </location>
</feature>
<name>A0ABQ0GKX0_9PEZI</name>
<dbReference type="GeneID" id="98179312"/>
<evidence type="ECO:0000259" key="4">
    <source>
        <dbReference type="Pfam" id="PF21048"/>
    </source>
</evidence>
<comment type="caution">
    <text evidence="5">The sequence shown here is derived from an EMBL/GenBank/DDBJ whole genome shotgun (WGS) entry which is preliminary data.</text>
</comment>
<feature type="region of interest" description="Disordered" evidence="1">
    <location>
        <begin position="668"/>
        <end position="690"/>
    </location>
</feature>
<feature type="domain" description="Rad26-like helical repeats" evidence="2">
    <location>
        <begin position="457"/>
        <end position="742"/>
    </location>
</feature>
<dbReference type="Pfam" id="PF12331">
    <property type="entry name" value="Rad26-like_helical_rpts"/>
    <property type="match status" value="1"/>
</dbReference>
<dbReference type="RefSeq" id="XP_070920090.1">
    <property type="nucleotide sequence ID" value="XM_071063989.1"/>
</dbReference>
<feature type="region of interest" description="Disordered" evidence="1">
    <location>
        <begin position="69"/>
        <end position="162"/>
    </location>
</feature>
<dbReference type="EMBL" id="BAAFSV010000005">
    <property type="protein sequence ID" value="GAB1318359.1"/>
    <property type="molecule type" value="Genomic_DNA"/>
</dbReference>
<dbReference type="Pfam" id="PF21046">
    <property type="entry name" value="Rad26-like_C"/>
    <property type="match status" value="1"/>
</dbReference>
<protein>
    <recommendedName>
        <fullName evidence="7">DNA repair protein Rad26</fullName>
    </recommendedName>
</protein>
<evidence type="ECO:0000259" key="3">
    <source>
        <dbReference type="Pfam" id="PF21046"/>
    </source>
</evidence>
<proteinExistence type="predicted"/>
<feature type="domain" description="Rad26-like N-terminal" evidence="4">
    <location>
        <begin position="351"/>
        <end position="398"/>
    </location>
</feature>
<dbReference type="Pfam" id="PF21048">
    <property type="entry name" value="Rad26-like_N"/>
    <property type="match status" value="1"/>
</dbReference>